<dbReference type="STRING" id="1618993.UX09_C0002G0007"/>
<dbReference type="Pfam" id="PF11617">
    <property type="entry name" value="Cu-binding_MopE"/>
    <property type="match status" value="17"/>
</dbReference>
<proteinExistence type="predicted"/>
<dbReference type="PATRIC" id="fig|1618993.3.peg.67"/>
<evidence type="ECO:0000313" key="2">
    <source>
        <dbReference type="EMBL" id="KKU09164.1"/>
    </source>
</evidence>
<sequence>MENALKVLLVLAAVVVTLTGCPKDDEDTGNIVTDVDADGYTADNDCDDLDAAIHPDADERCNGLDDDCDGTVDEDMNVPTWYADADTDGYGDTSQASQACQAPTDYVADSTDCDDTDTAINPGATEACNGLDDNCDGVVDEDIDGGIWYVDNDADGYGNATLTSVLCAQPSGYVADNTDCDDSHPDTHPDAAEFCNDLDDDCDGVVDEDAIDVMPVYVDSDGDGYGAGELITACDWLYGYADNADDCDNSNSSVNPTATEYCNGYDDNCDGVVDEDSAVDTMTWYADTDTDGYGDPGSPANACLWPSGYVANPDDCDDTDIAINPSATEACNGYDDDCDGETDEIGATGGATWYADLDSDGYGNSVSGMISACNQPSGYTATFTDCDNSDASVYPGADEYCNGVDDNCDDTVDEDSAVDAVIWYVDGDEDGYGDDTVTITACSAGAEFVLIGGDCDDTDSDFNPGADEYDCTDLNDYNCDGFTGYTDLDGDSFAACEECDDGDANIYPDADEYCNGYDDNCDGEIDEDSAVDVATWFADADGDGFGEASQASQACLAPTGYVADSTDCDDSKAEVNPDASEICNDLDDDCDGVIDIAPLLGDAWFVDTDADGYGAESTVPSFSCFALSGYADNDNDCDDSDALVFPDADEYCNGHDDDCDSVVDEDSAVDATTWYFDGDSDGYGDSSDSIITCYAPSGFISDRHDCDDTDALVFPGAGEYCNGYDDNCDGTVDEDSAVDATTWYIDTDGDGFGEASQASQACLAPTGHTSDSTDCNDSDAAVNPAADEYCDEIDNDCDGTVDEDDALDASTWYADADSDSYGDTTVTSTSCDEPSGYVSVDGDCDDSDPAFHPGAAENSGCVDLNDYNCDGSIGTDDLDSDGYMACTECDDTDAAIYPGATEYCDSVDNDCDSAVDEDSAVDAATWYADTDGDGYGDASQASQACQAPTDYVADSSDCDDFDAAIHPGATETCNDLDDDCDGTVDESLGGSDWYADADGDSFGDPSSSVYDCSRPSGYVADDTDCDDLDDEVFPGADEYCDGIDTDCDGSLDEDDALDTSIWYADADGDGYGNIAVTYEACIAPTGYVVDDSDCDDTSALAYLGATEICGDGVDNDCDGDVDFIEEADLSLGDLVITEINANGTDWFEVWNGSGCDVDLDGIIISSSSLSMAVSADILVADDYAVFGRTVSGFVDFNYDYAILGDLMTADDVIVISSIGTTIDSVYFYNGTRGWPSYSCQCALNLDPGSYDSTLNDDANNWCNSDTEIPSTGDYGTPGTDNETCSP</sequence>
<dbReference type="InterPro" id="IPR021655">
    <property type="entry name" value="Put_metal-bd"/>
</dbReference>
<evidence type="ECO:0000256" key="1">
    <source>
        <dbReference type="SAM" id="MobiDB-lite"/>
    </source>
</evidence>
<comment type="caution">
    <text evidence="2">The sequence shown here is derived from an EMBL/GenBank/DDBJ whole genome shotgun (WGS) entry which is preliminary data.</text>
</comment>
<reference evidence="2 3" key="1">
    <citation type="journal article" date="2015" name="Nature">
        <title>rRNA introns, odd ribosomes, and small enigmatic genomes across a large radiation of phyla.</title>
        <authorList>
            <person name="Brown C.T."/>
            <person name="Hug L.A."/>
            <person name="Thomas B.C."/>
            <person name="Sharon I."/>
            <person name="Castelle C.J."/>
            <person name="Singh A."/>
            <person name="Wilkins M.J."/>
            <person name="Williams K.H."/>
            <person name="Banfield J.F."/>
        </authorList>
    </citation>
    <scope>NUCLEOTIDE SEQUENCE [LARGE SCALE GENOMIC DNA]</scope>
</reference>
<dbReference type="EMBL" id="LCKW01000002">
    <property type="protein sequence ID" value="KKU09164.1"/>
    <property type="molecule type" value="Genomic_DNA"/>
</dbReference>
<dbReference type="PROSITE" id="PS51257">
    <property type="entry name" value="PROKAR_LIPOPROTEIN"/>
    <property type="match status" value="1"/>
</dbReference>
<organism evidence="2 3">
    <name type="scientific">Candidatus Uhrbacteria bacterium GW2011_GWE2_45_35</name>
    <dbReference type="NCBI Taxonomy" id="1618993"/>
    <lineage>
        <taxon>Bacteria</taxon>
        <taxon>Candidatus Uhriibacteriota</taxon>
    </lineage>
</organism>
<protein>
    <submittedName>
        <fullName evidence="2">Regulator of chromosome condensation</fullName>
    </submittedName>
</protein>
<gene>
    <name evidence="2" type="ORF">UX09_C0002G0007</name>
</gene>
<name>A0A0G1MLX1_9BACT</name>
<feature type="region of interest" description="Disordered" evidence="1">
    <location>
        <begin position="815"/>
        <end position="834"/>
    </location>
</feature>
<evidence type="ECO:0000313" key="3">
    <source>
        <dbReference type="Proteomes" id="UP000034354"/>
    </source>
</evidence>
<dbReference type="Proteomes" id="UP000034354">
    <property type="component" value="Unassembled WGS sequence"/>
</dbReference>
<accession>A0A0G1MLX1</accession>
<feature type="compositionally biased region" description="Polar residues" evidence="1">
    <location>
        <begin position="821"/>
        <end position="832"/>
    </location>
</feature>